<reference evidence="1" key="1">
    <citation type="submission" date="2020-01" db="EMBL/GenBank/DDBJ databases">
        <authorList>
            <consortium name="DOE Joint Genome Institute"/>
            <person name="Haridas S."/>
            <person name="Albert R."/>
            <person name="Binder M."/>
            <person name="Bloem J."/>
            <person name="Labutti K."/>
            <person name="Salamov A."/>
            <person name="Andreopoulos B."/>
            <person name="Baker S.E."/>
            <person name="Barry K."/>
            <person name="Bills G."/>
            <person name="Bluhm B.H."/>
            <person name="Cannon C."/>
            <person name="Castanera R."/>
            <person name="Culley D.E."/>
            <person name="Daum C."/>
            <person name="Ezra D."/>
            <person name="Gonzalez J.B."/>
            <person name="Henrissat B."/>
            <person name="Kuo A."/>
            <person name="Liang C."/>
            <person name="Lipzen A."/>
            <person name="Lutzoni F."/>
            <person name="Magnuson J."/>
            <person name="Mondo S."/>
            <person name="Nolan M."/>
            <person name="Ohm R."/>
            <person name="Pangilinan J."/>
            <person name="Park H.-J."/>
            <person name="Ramirez L."/>
            <person name="Alfaro M."/>
            <person name="Sun H."/>
            <person name="Tritt A."/>
            <person name="Yoshinaga Y."/>
            <person name="Zwiers L.-H."/>
            <person name="Turgeon B.G."/>
            <person name="Goodwin S.B."/>
            <person name="Spatafora J.W."/>
            <person name="Crous P.W."/>
            <person name="Grigoriev I.V."/>
        </authorList>
    </citation>
    <scope>NUCLEOTIDE SEQUENCE</scope>
    <source>
        <strain evidence="1">IPT5</strain>
    </source>
</reference>
<keyword evidence="2" id="KW-1185">Reference proteome</keyword>
<dbReference type="EMBL" id="MU006400">
    <property type="protein sequence ID" value="KAF2844220.1"/>
    <property type="molecule type" value="Genomic_DNA"/>
</dbReference>
<evidence type="ECO:0000313" key="1">
    <source>
        <dbReference type="EMBL" id="KAF2844220.1"/>
    </source>
</evidence>
<organism evidence="1 2">
    <name type="scientific">Plenodomus tracheiphilus IPT5</name>
    <dbReference type="NCBI Taxonomy" id="1408161"/>
    <lineage>
        <taxon>Eukaryota</taxon>
        <taxon>Fungi</taxon>
        <taxon>Dikarya</taxon>
        <taxon>Ascomycota</taxon>
        <taxon>Pezizomycotina</taxon>
        <taxon>Dothideomycetes</taxon>
        <taxon>Pleosporomycetidae</taxon>
        <taxon>Pleosporales</taxon>
        <taxon>Pleosporineae</taxon>
        <taxon>Leptosphaeriaceae</taxon>
        <taxon>Plenodomus</taxon>
    </lineage>
</organism>
<evidence type="ECO:0000313" key="2">
    <source>
        <dbReference type="Proteomes" id="UP000799423"/>
    </source>
</evidence>
<gene>
    <name evidence="1" type="ORF">T440DRAFT_523675</name>
</gene>
<proteinExistence type="predicted"/>
<sequence length="317" mass="36351">MDSQGTSTFLYCDYNIIIPDDLSPLNDKLVSLQEQMLDEIVVPDYDRFVWVAVLDWHDGNACLLFWGPNFSRDELWDWLFPVSLVERRGRVVAGVGIIPNEEFSKAHFRGNTVTYSESLCDQYREFFRFLHSKQVPRRRPLKAIPQFTRERPLYAHIQANEISRGPHSVRNFVLQTWSLGYPADFVLPLYLPVKILNAIPGDDYFALIDALARFLRRISETYPALCREIENILLKVGTWTEGIFSHCGNGPQKRLLGFLRHLGREISLTSGDTAVLLGIQGIDLLARRGSDWLKLTPRYNNGEATLNGTVLREVDHV</sequence>
<name>A0A6A7AM57_9PLEO</name>
<dbReference type="Proteomes" id="UP000799423">
    <property type="component" value="Unassembled WGS sequence"/>
</dbReference>
<accession>A0A6A7AM57</accession>
<dbReference type="AlphaFoldDB" id="A0A6A7AM57"/>
<protein>
    <submittedName>
        <fullName evidence="1">Uncharacterized protein</fullName>
    </submittedName>
</protein>